<dbReference type="InterPro" id="IPR051260">
    <property type="entry name" value="Diverse_substr_monoxygenases"/>
</dbReference>
<comment type="similarity">
    <text evidence="5">Belongs to the NtaA/SnaA/DszA monooxygenase family.</text>
</comment>
<name>A0ABU9DXP2_9BACL</name>
<dbReference type="PANTHER" id="PTHR30011:SF16">
    <property type="entry name" value="C2H2 FINGER DOMAIN TRANSCRIPTION FACTOR (EUROFUNG)-RELATED"/>
    <property type="match status" value="1"/>
</dbReference>
<keyword evidence="8" id="KW-1185">Reference proteome</keyword>
<dbReference type="InterPro" id="IPR016215">
    <property type="entry name" value="NTA_MOA"/>
</dbReference>
<dbReference type="EC" id="1.-.-.-" evidence="7"/>
<evidence type="ECO:0000256" key="2">
    <source>
        <dbReference type="ARBA" id="ARBA00022643"/>
    </source>
</evidence>
<dbReference type="PIRSF" id="PIRSF000337">
    <property type="entry name" value="NTA_MOA"/>
    <property type="match status" value="1"/>
</dbReference>
<evidence type="ECO:0000256" key="1">
    <source>
        <dbReference type="ARBA" id="ARBA00022630"/>
    </source>
</evidence>
<feature type="domain" description="Luciferase-like" evidence="6">
    <location>
        <begin position="28"/>
        <end position="390"/>
    </location>
</feature>
<dbReference type="EMBL" id="JBBPCC010000031">
    <property type="protein sequence ID" value="MEK8132523.1"/>
    <property type="molecule type" value="Genomic_DNA"/>
</dbReference>
<evidence type="ECO:0000256" key="4">
    <source>
        <dbReference type="ARBA" id="ARBA00023033"/>
    </source>
</evidence>
<evidence type="ECO:0000256" key="5">
    <source>
        <dbReference type="ARBA" id="ARBA00033748"/>
    </source>
</evidence>
<evidence type="ECO:0000259" key="6">
    <source>
        <dbReference type="Pfam" id="PF00296"/>
    </source>
</evidence>
<proteinExistence type="inferred from homology"/>
<dbReference type="Gene3D" id="3.20.20.30">
    <property type="entry name" value="Luciferase-like domain"/>
    <property type="match status" value="1"/>
</dbReference>
<dbReference type="NCBIfam" id="TIGR03860">
    <property type="entry name" value="FMN_nitrolo"/>
    <property type="match status" value="1"/>
</dbReference>
<comment type="caution">
    <text evidence="7">The sequence shown here is derived from an EMBL/GenBank/DDBJ whole genome shotgun (WGS) entry which is preliminary data.</text>
</comment>
<organism evidence="7 8">
    <name type="scientific">Paenibacillus filicis</name>
    <dbReference type="NCBI Taxonomy" id="669464"/>
    <lineage>
        <taxon>Bacteria</taxon>
        <taxon>Bacillati</taxon>
        <taxon>Bacillota</taxon>
        <taxon>Bacilli</taxon>
        <taxon>Bacillales</taxon>
        <taxon>Paenibacillaceae</taxon>
        <taxon>Paenibacillus</taxon>
    </lineage>
</organism>
<evidence type="ECO:0000313" key="8">
    <source>
        <dbReference type="Proteomes" id="UP001469365"/>
    </source>
</evidence>
<dbReference type="InterPro" id="IPR011251">
    <property type="entry name" value="Luciferase-like_dom"/>
</dbReference>
<keyword evidence="4" id="KW-0503">Monooxygenase</keyword>
<sequence>MSENGKKQLHLGVFMLNAGQHMGGWRHPETQADRLLDIAFYQDFARLAERGRFDTILVLEQIAIGEHLGKVAAERTIPTLDTVTLLSVMAAVTERIGLTGTLSTTYNDPFHAASRFATLDHLSKGRAGWNMVTSQDPLIAAQFSKDAHMDHALRYERANEFAEVAMKLWDSLEEDAAASAQTSGPYIDPAKVHDIDHHGTYFSIRGSSYIPRPVQGHPVLFQAGSSGSGLKFAAQKAEVVFTAQVDLHEAQAYYAHLKGLVQSYGRRPDQLHILPGLAPIIGSTEQEAKEKEAYFNELVLPQTAVNILAGTLDIDLSSYPLDGPFPYWEIDAEANNSKKSRLQLLKDLGQREGLTVRQMSRHVISAGGHHTFAGTPEQLADLMETWLDQGACDGFNIMPSHYLRGLEEFVDHVVPVLQQRGRYRTEYTGHTLREHLGLKPPVNRWRREQPEQAQIPITHS</sequence>
<dbReference type="PANTHER" id="PTHR30011">
    <property type="entry name" value="ALKANESULFONATE MONOOXYGENASE-RELATED"/>
    <property type="match status" value="1"/>
</dbReference>
<evidence type="ECO:0000313" key="7">
    <source>
        <dbReference type="EMBL" id="MEK8132523.1"/>
    </source>
</evidence>
<dbReference type="Pfam" id="PF00296">
    <property type="entry name" value="Bac_luciferase"/>
    <property type="match status" value="1"/>
</dbReference>
<dbReference type="InterPro" id="IPR036661">
    <property type="entry name" value="Luciferase-like_sf"/>
</dbReference>
<evidence type="ECO:0000256" key="3">
    <source>
        <dbReference type="ARBA" id="ARBA00023002"/>
    </source>
</evidence>
<dbReference type="Proteomes" id="UP001469365">
    <property type="component" value="Unassembled WGS sequence"/>
</dbReference>
<keyword evidence="3 7" id="KW-0560">Oxidoreductase</keyword>
<protein>
    <submittedName>
        <fullName evidence="7">LLM class flavin-dependent oxidoreductase</fullName>
        <ecNumber evidence="7">1.-.-.-</ecNumber>
    </submittedName>
</protein>
<keyword evidence="1" id="KW-0285">Flavoprotein</keyword>
<accession>A0ABU9DXP2</accession>
<dbReference type="GO" id="GO:0016491">
    <property type="term" value="F:oxidoreductase activity"/>
    <property type="evidence" value="ECO:0007669"/>
    <property type="project" value="UniProtKB-KW"/>
</dbReference>
<dbReference type="SUPFAM" id="SSF51679">
    <property type="entry name" value="Bacterial luciferase-like"/>
    <property type="match status" value="1"/>
</dbReference>
<dbReference type="CDD" id="cd01095">
    <property type="entry name" value="Nitrilotriacetate_monoxgenase"/>
    <property type="match status" value="1"/>
</dbReference>
<reference evidence="7 8" key="1">
    <citation type="submission" date="2024-04" db="EMBL/GenBank/DDBJ databases">
        <title>draft genome sequnece of Paenibacillus filicis.</title>
        <authorList>
            <person name="Kim D.-U."/>
        </authorList>
    </citation>
    <scope>NUCLEOTIDE SEQUENCE [LARGE SCALE GENOMIC DNA]</scope>
    <source>
        <strain evidence="7 8">KACC14197</strain>
    </source>
</reference>
<gene>
    <name evidence="7" type="ORF">WMW72_31965</name>
</gene>
<keyword evidence="2" id="KW-0288">FMN</keyword>
<dbReference type="RefSeq" id="WP_341419654.1">
    <property type="nucleotide sequence ID" value="NZ_JBBPCC010000031.1"/>
</dbReference>